<organism evidence="2">
    <name type="scientific">Triatoma infestans</name>
    <name type="common">Assassin bug</name>
    <dbReference type="NCBI Taxonomy" id="30076"/>
    <lineage>
        <taxon>Eukaryota</taxon>
        <taxon>Metazoa</taxon>
        <taxon>Ecdysozoa</taxon>
        <taxon>Arthropoda</taxon>
        <taxon>Hexapoda</taxon>
        <taxon>Insecta</taxon>
        <taxon>Pterygota</taxon>
        <taxon>Neoptera</taxon>
        <taxon>Paraneoptera</taxon>
        <taxon>Hemiptera</taxon>
        <taxon>Heteroptera</taxon>
        <taxon>Panheteroptera</taxon>
        <taxon>Cimicomorpha</taxon>
        <taxon>Reduviidae</taxon>
        <taxon>Triatominae</taxon>
        <taxon>Triatoma</taxon>
    </lineage>
</organism>
<reference evidence="2" key="1">
    <citation type="submission" date="2016-04" db="EMBL/GenBank/DDBJ databases">
        <authorList>
            <person name="Calderon-Fernandez G.M.Sr."/>
        </authorList>
    </citation>
    <scope>NUCLEOTIDE SEQUENCE</scope>
    <source>
        <strain evidence="2">Int1</strain>
        <tissue evidence="2">Integument</tissue>
    </source>
</reference>
<sequence length="48" mass="5731">MKPPQKQEQISHTNMVITKMSLNHQMIIMMMMMTMVVIYLLRAMMVVF</sequence>
<feature type="transmembrane region" description="Helical" evidence="1">
    <location>
        <begin position="21"/>
        <end position="41"/>
    </location>
</feature>
<evidence type="ECO:0000256" key="1">
    <source>
        <dbReference type="SAM" id="Phobius"/>
    </source>
</evidence>
<dbReference type="AlphaFoldDB" id="A0A161M492"/>
<accession>A0A161M492</accession>
<proteinExistence type="predicted"/>
<evidence type="ECO:0000313" key="2">
    <source>
        <dbReference type="EMBL" id="JAR99004.1"/>
    </source>
</evidence>
<keyword evidence="1" id="KW-0812">Transmembrane</keyword>
<name>A0A161M492_TRIIF</name>
<keyword evidence="1" id="KW-0472">Membrane</keyword>
<protein>
    <submittedName>
        <fullName evidence="2">Uncharacterized protein</fullName>
    </submittedName>
</protein>
<dbReference type="EMBL" id="GEMB01004265">
    <property type="protein sequence ID" value="JAR99004.1"/>
    <property type="molecule type" value="Transcribed_RNA"/>
</dbReference>
<reference evidence="2" key="2">
    <citation type="journal article" date="2017" name="J. Med. Entomol.">
        <title>Transcriptome Analysis of the Triatoma infestans (Hemiptera: Reduviidae) Integument.</title>
        <authorList>
            <person name="Calderon-Fernandez G.M."/>
            <person name="Moriconi D.E."/>
            <person name="Dulbecco A.B."/>
            <person name="Juarez M.P."/>
        </authorList>
    </citation>
    <scope>NUCLEOTIDE SEQUENCE</scope>
    <source>
        <strain evidence="2">Int1</strain>
        <tissue evidence="2">Integument</tissue>
    </source>
</reference>
<keyword evidence="1" id="KW-1133">Transmembrane helix</keyword>